<dbReference type="Gene3D" id="3.40.50.620">
    <property type="entry name" value="HUPs"/>
    <property type="match status" value="1"/>
</dbReference>
<dbReference type="EC" id="2.7.7.1" evidence="7"/>
<evidence type="ECO:0000256" key="8">
    <source>
        <dbReference type="SAM" id="MobiDB-lite"/>
    </source>
</evidence>
<evidence type="ECO:0000313" key="11">
    <source>
        <dbReference type="Proteomes" id="UP000215902"/>
    </source>
</evidence>
<proteinExistence type="inferred from homology"/>
<feature type="non-terminal residue" evidence="10">
    <location>
        <position position="1"/>
    </location>
</feature>
<feature type="domain" description="Cytidyltransferase-like" evidence="9">
    <location>
        <begin position="27"/>
        <end position="267"/>
    </location>
</feature>
<organism evidence="10 11">
    <name type="scientific">Macrostomum lignano</name>
    <dbReference type="NCBI Taxonomy" id="282301"/>
    <lineage>
        <taxon>Eukaryota</taxon>
        <taxon>Metazoa</taxon>
        <taxon>Spiralia</taxon>
        <taxon>Lophotrochozoa</taxon>
        <taxon>Platyhelminthes</taxon>
        <taxon>Rhabditophora</taxon>
        <taxon>Macrostomorpha</taxon>
        <taxon>Macrostomida</taxon>
        <taxon>Macrostomidae</taxon>
        <taxon>Macrostomum</taxon>
    </lineage>
</organism>
<dbReference type="OrthoDB" id="422187at2759"/>
<gene>
    <name evidence="10" type="ORF">BOX15_Mlig000847g3</name>
</gene>
<keyword evidence="5 7" id="KW-0067">ATP-binding</keyword>
<dbReference type="AlphaFoldDB" id="A0A267G2C7"/>
<comment type="caution">
    <text evidence="10">The sequence shown here is derived from an EMBL/GenBank/DDBJ whole genome shotgun (WGS) entry which is preliminary data.</text>
</comment>
<keyword evidence="2 7" id="KW-0808">Transferase</keyword>
<dbReference type="Pfam" id="PF01467">
    <property type="entry name" value="CTP_transf_like"/>
    <property type="match status" value="1"/>
</dbReference>
<dbReference type="InterPro" id="IPR005248">
    <property type="entry name" value="NadD/NMNAT"/>
</dbReference>
<dbReference type="InterPro" id="IPR051182">
    <property type="entry name" value="Euk_NMN_adenylyltrnsfrase"/>
</dbReference>
<dbReference type="STRING" id="282301.A0A267G2C7"/>
<comment type="similarity">
    <text evidence="7">Belongs to the eukaryotic NMN adenylyltransferase family.</text>
</comment>
<dbReference type="EMBL" id="NIVC01000593">
    <property type="protein sequence ID" value="PAA80218.1"/>
    <property type="molecule type" value="Genomic_DNA"/>
</dbReference>
<dbReference type="GO" id="GO:0000309">
    <property type="term" value="F:nicotinamide-nucleotide adenylyltransferase activity"/>
    <property type="evidence" value="ECO:0007669"/>
    <property type="project" value="UniProtKB-EC"/>
</dbReference>
<dbReference type="PANTHER" id="PTHR12039:SF0">
    <property type="entry name" value="NICOTINAMIDE-NUCLEOTIDE ADENYLYLTRANSFERASE"/>
    <property type="match status" value="1"/>
</dbReference>
<dbReference type="InterPro" id="IPR004821">
    <property type="entry name" value="Cyt_trans-like"/>
</dbReference>
<keyword evidence="4 7" id="KW-0547">Nucleotide-binding</keyword>
<name>A0A267G2C7_9PLAT</name>
<feature type="region of interest" description="Disordered" evidence="8">
    <location>
        <begin position="372"/>
        <end position="425"/>
    </location>
</feature>
<evidence type="ECO:0000256" key="3">
    <source>
        <dbReference type="ARBA" id="ARBA00022695"/>
    </source>
</evidence>
<evidence type="ECO:0000256" key="1">
    <source>
        <dbReference type="ARBA" id="ARBA00022642"/>
    </source>
</evidence>
<dbReference type="UniPathway" id="UPA00253">
    <property type="reaction ID" value="UER00600"/>
</dbReference>
<evidence type="ECO:0000313" key="10">
    <source>
        <dbReference type="EMBL" id="PAA80218.1"/>
    </source>
</evidence>
<comment type="catalytic activity">
    <reaction evidence="7">
        <text>nicotinate beta-D-ribonucleotide + ATP + H(+) = deamido-NAD(+) + diphosphate</text>
        <dbReference type="Rhea" id="RHEA:22860"/>
        <dbReference type="ChEBI" id="CHEBI:15378"/>
        <dbReference type="ChEBI" id="CHEBI:30616"/>
        <dbReference type="ChEBI" id="CHEBI:33019"/>
        <dbReference type="ChEBI" id="CHEBI:57502"/>
        <dbReference type="ChEBI" id="CHEBI:58437"/>
        <dbReference type="EC" id="2.7.7.18"/>
    </reaction>
</comment>
<reference evidence="10 11" key="1">
    <citation type="submission" date="2017-06" db="EMBL/GenBank/DDBJ databases">
        <title>A platform for efficient transgenesis in Macrostomum lignano, a flatworm model organism for stem cell research.</title>
        <authorList>
            <person name="Berezikov E."/>
        </authorList>
    </citation>
    <scope>NUCLEOTIDE SEQUENCE [LARGE SCALE GENOMIC DNA]</scope>
    <source>
        <strain evidence="10">DV1</strain>
        <tissue evidence="10">Whole organism</tissue>
    </source>
</reference>
<keyword evidence="1 7" id="KW-0662">Pyridine nucleotide biosynthesis</keyword>
<dbReference type="InterPro" id="IPR014729">
    <property type="entry name" value="Rossmann-like_a/b/a_fold"/>
</dbReference>
<keyword evidence="11" id="KW-1185">Reference proteome</keyword>
<evidence type="ECO:0000259" key="9">
    <source>
        <dbReference type="Pfam" id="PF01467"/>
    </source>
</evidence>
<comment type="pathway">
    <text evidence="7">Cofactor biosynthesis; NAD(+) biosynthesis; NAD(+) from nicotinamide D-ribonucleotide: step 1/1.</text>
</comment>
<keyword evidence="6 7" id="KW-0520">NAD</keyword>
<dbReference type="GO" id="GO:0005524">
    <property type="term" value="F:ATP binding"/>
    <property type="evidence" value="ECO:0007669"/>
    <property type="project" value="UniProtKB-KW"/>
</dbReference>
<feature type="compositionally biased region" description="Basic residues" evidence="8">
    <location>
        <begin position="415"/>
        <end position="425"/>
    </location>
</feature>
<dbReference type="Proteomes" id="UP000215902">
    <property type="component" value="Unassembled WGS sequence"/>
</dbReference>
<dbReference type="SUPFAM" id="SSF52374">
    <property type="entry name" value="Nucleotidylyl transferase"/>
    <property type="match status" value="1"/>
</dbReference>
<protein>
    <recommendedName>
        <fullName evidence="7">Nicotinamide-nucleotide adenylyltransferase</fullName>
        <ecNumber evidence="7">2.7.7.1</ecNumber>
        <ecNumber evidence="7">2.7.7.18</ecNumber>
    </recommendedName>
</protein>
<dbReference type="NCBIfam" id="TIGR00482">
    <property type="entry name" value="nicotinate (nicotinamide) nucleotide adenylyltransferase"/>
    <property type="match status" value="1"/>
</dbReference>
<evidence type="ECO:0000256" key="7">
    <source>
        <dbReference type="RuleBase" id="RU362021"/>
    </source>
</evidence>
<evidence type="ECO:0000256" key="6">
    <source>
        <dbReference type="ARBA" id="ARBA00023027"/>
    </source>
</evidence>
<comment type="catalytic activity">
    <reaction evidence="7">
        <text>beta-nicotinamide D-ribonucleotide + ATP + H(+) = diphosphate + NAD(+)</text>
        <dbReference type="Rhea" id="RHEA:21360"/>
        <dbReference type="ChEBI" id="CHEBI:14649"/>
        <dbReference type="ChEBI" id="CHEBI:15378"/>
        <dbReference type="ChEBI" id="CHEBI:30616"/>
        <dbReference type="ChEBI" id="CHEBI:33019"/>
        <dbReference type="ChEBI" id="CHEBI:57540"/>
        <dbReference type="EC" id="2.7.7.1"/>
    </reaction>
</comment>
<evidence type="ECO:0000256" key="2">
    <source>
        <dbReference type="ARBA" id="ARBA00022679"/>
    </source>
</evidence>
<dbReference type="EC" id="2.7.7.18" evidence="7"/>
<dbReference type="GO" id="GO:0009435">
    <property type="term" value="P:NAD+ biosynthetic process"/>
    <property type="evidence" value="ECO:0007669"/>
    <property type="project" value="UniProtKB-UniPathway"/>
</dbReference>
<dbReference type="PANTHER" id="PTHR12039">
    <property type="entry name" value="NICOTINAMIDE MONONUCLEOTIDE ADENYLYLTRANSFERASE"/>
    <property type="match status" value="1"/>
</dbReference>
<dbReference type="GO" id="GO:0004515">
    <property type="term" value="F:nicotinate-nucleotide adenylyltransferase activity"/>
    <property type="evidence" value="ECO:0007669"/>
    <property type="project" value="UniProtKB-EC"/>
</dbReference>
<keyword evidence="3 7" id="KW-0548">Nucleotidyltransferase</keyword>
<evidence type="ECO:0000256" key="5">
    <source>
        <dbReference type="ARBA" id="ARBA00022840"/>
    </source>
</evidence>
<evidence type="ECO:0000256" key="4">
    <source>
        <dbReference type="ARBA" id="ARBA00022741"/>
    </source>
</evidence>
<sequence length="425" mass="46242">DAKLTDTVGCSAMPVAADPTIENVVLLACGSYNPVTNMHLRMFEVARDALRKSGRFRVLGGIISPVADAFGKEDLASAEHRLEMLRLALSPPAVAGPPAWIRLGKWEATRRRWTPTRQVLDRYQAAIDAELTGTEPCSTAGGSGGESCDETDAECIWLRKLVRRLKSTAGASAHGGDSADRQTAPLAARLMLLCGADLLASFARPGLWRTEDMVTIARDYGMVVLARSGFNPQKFIYECDAINPFEQNLVILSEWSCNDTSSSQIRRSLRRGESVRYLLPDSVIDYVYRHRLYGCRADYWHGQSSVSSDDAAEAAVSSSAAAAAVQRCSRGCQTRMTGSAMPAARIGKECRACGARSTRHVFLSSAAVDDQRGDAPDCLPQQQQHGDSRHDRHRQQSLQQDAASVAALPALSGPVRHRSHRESKS</sequence>
<accession>A0A267G2C7</accession>